<dbReference type="SUPFAM" id="SSF54928">
    <property type="entry name" value="RNA-binding domain, RBD"/>
    <property type="match status" value="1"/>
</dbReference>
<dbReference type="PROSITE" id="PS50102">
    <property type="entry name" value="RRM"/>
    <property type="match status" value="1"/>
</dbReference>
<dbReference type="PANTHER" id="PTHR48034">
    <property type="entry name" value="TRANSFORMER-2 SEX-DETERMINING PROTEIN-RELATED"/>
    <property type="match status" value="1"/>
</dbReference>
<dbReference type="EMBL" id="JAFKGL010000023">
    <property type="protein sequence ID" value="MBN9413419.1"/>
    <property type="molecule type" value="Genomic_DNA"/>
</dbReference>
<sequence>MNNELFVGNLSFTTSEQDLASYFEAIGPVESTKVIKDHRTGRSRGFGFVKMVNEADAKKAIADYDGKDFSGRTLKVNIAGAGGESGGERRSSHSGGPRFNNRGPREGGGGGGRSFSRGGDFGGGRGSY</sequence>
<feature type="compositionally biased region" description="Low complexity" evidence="1">
    <location>
        <begin position="93"/>
        <end position="102"/>
    </location>
</feature>
<comment type="caution">
    <text evidence="3">The sequence shown here is derived from an EMBL/GenBank/DDBJ whole genome shotgun (WGS) entry which is preliminary data.</text>
</comment>
<evidence type="ECO:0000256" key="1">
    <source>
        <dbReference type="SAM" id="MobiDB-lite"/>
    </source>
</evidence>
<reference evidence="3" key="1">
    <citation type="submission" date="2021-02" db="EMBL/GenBank/DDBJ databases">
        <title>Thiocyanate and organic carbon inputs drive convergent selection for specific autotrophic Afipia and Thiobacillus strains within complex microbiomes.</title>
        <authorList>
            <person name="Huddy R.J."/>
            <person name="Sachdeva R."/>
            <person name="Kadzinga F."/>
            <person name="Kantor R.S."/>
            <person name="Harrison S.T.L."/>
            <person name="Banfield J.F."/>
        </authorList>
    </citation>
    <scope>NUCLEOTIDE SEQUENCE</scope>
    <source>
        <strain evidence="3">SCN18_10_11_15_R4_P_38_20</strain>
    </source>
</reference>
<dbReference type="InterPro" id="IPR035979">
    <property type="entry name" value="RBD_domain_sf"/>
</dbReference>
<dbReference type="Gene3D" id="3.30.70.330">
    <property type="match status" value="1"/>
</dbReference>
<accession>A0A8J7PX62</accession>
<dbReference type="SMART" id="SM00360">
    <property type="entry name" value="RRM"/>
    <property type="match status" value="1"/>
</dbReference>
<protein>
    <recommendedName>
        <fullName evidence="2">RRM domain-containing protein</fullName>
    </recommendedName>
</protein>
<evidence type="ECO:0000259" key="2">
    <source>
        <dbReference type="PROSITE" id="PS50102"/>
    </source>
</evidence>
<dbReference type="InterPro" id="IPR000504">
    <property type="entry name" value="RRM_dom"/>
</dbReference>
<dbReference type="Proteomes" id="UP000664414">
    <property type="component" value="Unassembled WGS sequence"/>
</dbReference>
<evidence type="ECO:0000313" key="3">
    <source>
        <dbReference type="EMBL" id="MBN9413419.1"/>
    </source>
</evidence>
<evidence type="ECO:0000313" key="4">
    <source>
        <dbReference type="Proteomes" id="UP000664414"/>
    </source>
</evidence>
<gene>
    <name evidence="3" type="ORF">J0H12_05805</name>
</gene>
<dbReference type="Pfam" id="PF00076">
    <property type="entry name" value="RRM_1"/>
    <property type="match status" value="1"/>
</dbReference>
<dbReference type="InterPro" id="IPR012677">
    <property type="entry name" value="Nucleotide-bd_a/b_plait_sf"/>
</dbReference>
<dbReference type="AlphaFoldDB" id="A0A8J7PX62"/>
<feature type="compositionally biased region" description="Gly residues" evidence="1">
    <location>
        <begin position="106"/>
        <end position="128"/>
    </location>
</feature>
<feature type="region of interest" description="Disordered" evidence="1">
    <location>
        <begin position="78"/>
        <end position="128"/>
    </location>
</feature>
<dbReference type="InterPro" id="IPR050441">
    <property type="entry name" value="RBM"/>
</dbReference>
<organism evidence="3 4">
    <name type="scientific">Candidatus Paracaedimonas acanthamoebae</name>
    <dbReference type="NCBI Taxonomy" id="244581"/>
    <lineage>
        <taxon>Bacteria</taxon>
        <taxon>Pseudomonadati</taxon>
        <taxon>Pseudomonadota</taxon>
        <taxon>Alphaproteobacteria</taxon>
        <taxon>Holosporales</taxon>
        <taxon>Caedimonadaceae</taxon>
        <taxon>Candidatus Paracaedimonas</taxon>
    </lineage>
</organism>
<feature type="domain" description="RRM" evidence="2">
    <location>
        <begin position="3"/>
        <end position="81"/>
    </location>
</feature>
<name>A0A8J7PX62_9PROT</name>
<dbReference type="GO" id="GO:0003723">
    <property type="term" value="F:RNA binding"/>
    <property type="evidence" value="ECO:0007669"/>
    <property type="project" value="InterPro"/>
</dbReference>
<proteinExistence type="predicted"/>